<feature type="region of interest" description="Disordered" evidence="1">
    <location>
        <begin position="1"/>
        <end position="30"/>
    </location>
</feature>
<evidence type="ECO:0000313" key="3">
    <source>
        <dbReference type="Proteomes" id="UP000572528"/>
    </source>
</evidence>
<name>A0A853EG76_9ACTO</name>
<proteinExistence type="predicted"/>
<dbReference type="EMBL" id="JACBXV010000012">
    <property type="protein sequence ID" value="NYS68299.1"/>
    <property type="molecule type" value="Genomic_DNA"/>
</dbReference>
<protein>
    <submittedName>
        <fullName evidence="2">Uncharacterized protein</fullName>
    </submittedName>
</protein>
<reference evidence="2 3" key="1">
    <citation type="submission" date="2020-07" db="EMBL/GenBank/DDBJ databases">
        <title>MOT database genomes.</title>
        <authorList>
            <person name="Joseph S."/>
            <person name="Aduse-Opoku J."/>
            <person name="Hashim A."/>
            <person name="Wade W."/>
            <person name="Curtis M."/>
        </authorList>
    </citation>
    <scope>NUCLEOTIDE SEQUENCE [LARGE SCALE GENOMIC DNA]</scope>
    <source>
        <strain evidence="2 3">WMus004</strain>
    </source>
</reference>
<dbReference type="AlphaFoldDB" id="A0A853EG76"/>
<comment type="caution">
    <text evidence="2">The sequence shown here is derived from an EMBL/GenBank/DDBJ whole genome shotgun (WGS) entry which is preliminary data.</text>
</comment>
<organism evidence="2 3">
    <name type="scientific">Actinomyces bowdenii</name>
    <dbReference type="NCBI Taxonomy" id="131109"/>
    <lineage>
        <taxon>Bacteria</taxon>
        <taxon>Bacillati</taxon>
        <taxon>Actinomycetota</taxon>
        <taxon>Actinomycetes</taxon>
        <taxon>Actinomycetales</taxon>
        <taxon>Actinomycetaceae</taxon>
        <taxon>Actinomyces</taxon>
    </lineage>
</organism>
<sequence length="93" mass="9986">MLNDPDTAPDLAAALAQQDDDPQGRPRSLRDQTAEVRAIQDLTDVVLTALGASETTQRPVTLVAELIDHANAQASIEAVETIVATMTPWLQHT</sequence>
<evidence type="ECO:0000256" key="1">
    <source>
        <dbReference type="SAM" id="MobiDB-lite"/>
    </source>
</evidence>
<feature type="compositionally biased region" description="Low complexity" evidence="1">
    <location>
        <begin position="1"/>
        <end position="17"/>
    </location>
</feature>
<gene>
    <name evidence="2" type="ORF">HZZ05_01945</name>
</gene>
<accession>A0A853EG76</accession>
<dbReference type="Proteomes" id="UP000572528">
    <property type="component" value="Unassembled WGS sequence"/>
</dbReference>
<dbReference type="RefSeq" id="WP_179899641.1">
    <property type="nucleotide sequence ID" value="NZ_JACBXV010000012.1"/>
</dbReference>
<evidence type="ECO:0000313" key="2">
    <source>
        <dbReference type="EMBL" id="NYS68299.1"/>
    </source>
</evidence>